<sequence>MGKGNVTTTSGFTEIPGARRHRQTLRQRLLLSSATEAPQRGGGTRRQRRAAKAKGGIDFARLALRSVIGVALSTLFAGAAYANPLEGTVTAGAATIQSATPKSMEILQSTDKAIINWKSFSIDAGEKVTFQQPSAASVTLNRVTGNDPSKIMGSLSANGTVMLVNPNGVVIGAGAKVDVGGLVATTANISDANFMAGKYQFDQASTKPNAMVVNEGDITVKDSGLAALVAPHVRNSGVIRAKLGKVALGGAETFTLDFHGDGLISFDASSAVKTVAKDADGKPVAALVVNSGEIAAEGGSVTLSARAVKGVIDNVINTDGVIKATSVGSANGKIVLSGGDNGKVNIGGTVDASGRGEGQTGGTVVATGAEIAVKKNARVDASGSKGGGEVAIGSKTGRSGTWSDKVTVEAGATLSADAVKSGKGGSVTVLSQKSTKHAGKISARGGAEGGDGGFAEVSSHKDITLTGSVDLTAPKGAAGTFLLDPESLRIVSSAGGSQDGAAADGTIGVNDPNLGSGDAVNTVSKQVLESIAGNANIVLEASGLITVETSLDLQTTTGHSFTLRSLTSSGIAFTDASYEIRTNGGDIVLEANGMASSLTNIGKLTTRGGAVRLTATDSVQLGNLIDTTPVSGSAGAVSVNAQSGTLTALDAGRIVGGPVTLTAGGAIGASGAAVSTSSTQLSLVTGGNLFITNDQTLTDLSVTSTHRTVGADSQFFLASTGLTFTVTDSAGGTALDTISQVGGLNSFAFRGDRNIQVGTVNAGAGSVALTSTAGNITGTGASLLTGGALTLTARGSSGSNGAIGTSSQVLNTAGASLTATAGSGGINLSNTGALTLANLTSGGFTTIAATGNLTVGAVAIGSNTLTLTSSGGSILNDADASTTISSYSLVLNAAGSIGTSGTALTAGSYNIDATSGAGGVFLTTSGSAVLGSIVSTNGDVAITTGGTTTIGTITSANGTSSIAVTANGTVSDITATTVDAGAAGNVTLTTANGSISALSGTITGDNVTLTAGGSTSTVMVNTAAKRLTVTNNAGNVTVMQTGAVTVDNITSTGSSISLTVNGGAATLGTIKTTAGAISVTATGGAILGKDANNRLSANAISLSTDGAIGSFGTHLRTSTGSLTLSNVGDLYLDNSGVILTGLSITNRHVGGAANALELTSEYFNFVVGDNGTATILEAVGSPKLSTLTFDSDIDLIVGDLATVGTGGTVKLTSTTGSIRDDGSLNTRINADTVTLSAAAGSVGDANAPLALNATKLTLTTGGDLHVTNLSDMAELTVTSTHADTTVVNSYSITAPNFAFDLTDDATNGYLLRTLVDTTGQIFSFKGDRDIRLGRVDLTYKNGVLPDNGTPSPSETYSIFNAETTNGSILDDGSKTTVVLAGSVNLKASKAIGSGSGTEYLDIVTPILNASAADGGIYITLPTSTGVNNQKNLITLGSRFFSAANNPIVVTATWGDIAFGSSFSSSASSDITVKATHGSILNPNSAGLRAGDTGTVTLTAGKDIGSASNALAVRGGTVVANAGGSLWLGLTGGNPVTLNSLTAGGDISVTQSSGTMTVGTVTANNGTGTVTLTNTSGSIQDDSDSTTLIAAGKVILSANGSVGGTSALNLATANLSITTGGSIGITNTMALTDLTLTRGSYSGGTIGITTVNGQVFTLSDSSSQSTIQTVTSSTALNFAFNSSRAVKVGTVNVGTGGSVAIVSSNGVTNTGNGSKITAGKVSLEAGTSSSIGDSTLYGAISLDTGDLSVTAGRDIYVDNNGRAFNSLAITSTNATTASATKSTFSIGSTGSQIYSLADSGTTHTIDITGASNSNFSFTGKKHIVVSEIVAGGGSVSLTTAGGGENSTITMAGGGTIAASSVTLSANGTGTNGGSIGTSTRAVKTSAASLTLVSNGDLYINNSNAALTALDVTVTHKTSTTAGTYQFNALGSNRSFTVTEANGIQTLALSTPSNGSMNLRYSVDRGIVAGTIDAGTSSTGSVALISTGSASGASGGPSINGSGTITAGSVSLTATGSNGNVGGTNQVQTSTQKLAIASGGNVTVSNNTTLTDLTLDFRHNKSGGGSNTYSISSTGLTASFSDSSLQEGLTVTNVTQSGLKLNISNDKALRIAKIDVGNSGTVDLTANSGTSAINASNSSGTAITAGSLMLTATSVGHTNGSGSYFTTQVGTLSTKLTGSLALSNTGTLTLKDVKAGSSADIKVTNNGSLLQTGTKPLSADKVTLTVEGGSIGASGTPLLTETRTLEVTAGRNVHLTNSADLHALSLDVRHASTGAQNVYDIRSEGLTFALTDTNTGSQYTLGSVVDASGLDFSFKSDNSVALGTINGGLARKVTIETTGTGKDIFSNGSSMVTAGTVALTATGGIGQAGSSANHIATMADTLALTTATDAFVDNGKDLTALSLTSSRTTGAGTYQITAPQLVFTMTDDGTTTTLTELTDTTGLAFKLDTQHALSIGTLNVQNWGIVDLTSAGGITGAVSAIAGNPANRITAGTATLSSGGAIGSSTNKIHLSASSATFNVKGDLYVESDTRIGTLAIKSALSTINDRTYSLTSVNTADAAIALNGVESSTQAVLVSLNDADGVRFSFDSHRKLAISGLDVGKTGTIALNAAPGIVGIGHSTVKINAGIASLTASSGAVGKTGGEFIAITSGNLTVNANDGAVINLHGSTVVDEMSMGGALTLNNSTGDIALGSISMGGANAVINNQGGSILSGSISGSNLVNLTATGSIGNVSAISTQANSTSTTLTASAAGSIAVSESKSLIAQSVVSTGGGAIKLSTGSSGAGLLTAGTITTTGSVTLTSGDGSIDASNGNLVSGGSVELSAINGGIAATGSTLNVATTDLTIKTPGTFKVADTLDLAKLTIDRTPSTGTATSGTMSLTATNLSWNVADSGGTTTFTTLTDSTGLDFTFKAPGAIAIGTVNTGASSTVSLTATGNSATAGNITAVNNSSTITAGSLKLDAQKKANEQGNSSAIGSNATALGMNVSSLTASSGTGGLFVKNAAGLNLSSITTGGALTVIAAAGDLTVSNLSYDSSKALTLTATAGRILNGGSSLSLGTGSATLTAGAGIGTADSAFKVTTSSTGALTTNVTGAGGLYLDIAGSLTGGLTAAVSNGPVVVSGSGNITLTNVAIATDAAGNSITVTSTGGSITAGTVTAGANNGSVTLSATGNGGKILAANGGSAVTGKTVALNGAGGIGTSSARVGVGGAQVQVNGGSGDIYLSTTGATALAYAATTGGKIDVQAGDRLQVVSASTGGGAITISSTAVDADIIAGSINAGTGAVTLSSSGGGVYDDGLAETRIVGGSVSLTGSKGVGTSSRSVQTTTGSLTLASATGSVYLIDASTGGVTVASATASGGSVTIESAGTMTVQSVSANTTNGTVALTATGSILGSGNGTHVTGHSASLTANGGSIGVVTDAATGAGTPIKMNVSSLTGLTATGTTPVISVDNINSAALTLTSNLVTLGAGGSAYIRTAGNLDASAGLSMTSGNLLLQSGGVLTLPTAAINLGTGALTLKGTTDVVAAGASPRSLSITAGSLTFASGSNGGDTTLNTTVSTIDASLTGSGKNLTVNNTGTLTAATLGANGTVTATSSTGMTATLVTGVGTVSLTATTGDLTVGTVNAGTTGTITLSAAGGSLLTGNGTSLTGGTLNLTSNTGIGTSSAAFTSTIANISAMVTGTGGIYLAGTSFNLGNLATTDGDIAVTASGAISDSNATTGINAGGSGTISVVSTGGAVSLTKAVSSTGPDATRASVTVQGTSIALGNVTSTGTQTYTGNTTLGGALSGKSVTVTGNLTLSGANRTVTATGGDLSVSGTLNGGGYGATLNAAQGGVTLGGAASNLASLSVTANTIGLRAVTTTGAQTYTGATSLQGAYATGNGAFTVTGATTLAGGTTVNSGSGNVLFSGTVNGANSLVITSSGATQFTGTVGGTTALTTLTIDAGGTASVKSVTTTGAQTYSGTVTLDGTYTTGAVFAAIGAVTLAGDTTVNGTSSVVFMNTVDGAYALAVNNQGMAQFNGAVGGTTALASLTTNAGGTSSVKSVTTTGAQTYNDAVTLDGTYNTGSGAFTANAATTLAGATTVNGGAVLFAGAVDGAYALAVNSKAATQFTGTVGGTAALASLTTDAGGTSSLHNVTTTGAQTYNDAVTLNGTYTTTTGAFTANGATTLAGDTTVNGGSSVLFAGTVDGAYALAVNNKGATQFTGTVGGTTALASLTTDAAGTSSLKSVTTTGAQTYNDAVTLDGTYTGGTFTTNAAATLAGATTVNAGTATFNGTVNGAQALTIAGTGTAQFTGAVGGTTALASLTTDAGGTSSLRNVTTTGAQTYNDAVTLNGTYTTTTGAFSANGATTLAGATTVNGGSSVLFAGTVDGAQALVINSKAATQFTGAVGGTTALASLTTDAGGTSSLRNVTTTGAQTYNDAVTLNGTYTTTTGAFSANGATTLAGATTVNGGSSVLFAGTVDGAQALVINSKAATQFTGTVGGTTALASLTTDAGGTSSLRNVTTTGVQTYNDAVTLNGTYTTTTGAFTANGAVTLAGDTMVNGGSSVLFAGTVDGAYALGINNKGATQFTGTVGGTTALASLTTDAGGTTSLRNVVTTGAQTYNDAVTLNGLYSAGGAFSANGATTLAGTTMVYGGSGILFAGTVDGAYALAVNNKGTTAFNGAVGGTTALVSLTTDSGSASLKSVTTTGAQTYNNAVTLDGTYTGGTFTTNAAATLAGATTVNAGTATFNGTVNGAQALTIAGTGTAQFNAAVGGTTALASLTTNAGATASFLNVTTSGTQTHNAATTLNGTYSSANSAITFNGATTLAGTTAVDAGYGTITFNGTVNGAQALTATSTGAMVFNAAVGGTTALASLTTGTGYTSLVNVTTAGDQSYGGETSLMGTYATGNGAFTVAGPVTLAGTTTVDAGSGAVTFNGTVNGAQALTVNSSGATQFNAAVGGTTALASLTTDADGTTSLRSVTTSGDQTYNDATTLNGSYSSTDSAITFNGATTLAGTTAVDAGYGTITFNGTVNGAQALTATSTGAMVFNAAVGGTTALASLTTGTGYTSLVNVTTAGDQSYGGETSLMGTYATGNGAFTVAGPVMLAGTTTVDAGSGAVTFNGTVNGAQALTVNSSGATQFNAAVGGTTALASLTTDADGTTSLRSVTTSGAQTYNDAVILDGAYQTGTVFTAAKAVTLGGDSRITGTEGIVLASTLDGGRALTLTSGSGDVLLGGAVGGSSRLGALTINGGGTTTIADTVKAASLATDATGITILNGGSVDTTGAQSYADAVTLGADTVLTGTQVALSGGIDAAEAGRQSLTIAGNAALAGTLGTRQALAALTVGGETLLTGATAVTSGAQTYGGAVRLAGAPSALAGTGVTFAGALDGGQALTVTSGTGDAVFAGTVGGTERLGDLTVYSAGQTRFAQSVRAASVVTDAAGTLALNGGSVDTTGTQTYGERAVLGTDTLLTGRTVVLAGGLDAATRSGQGLTIAGDAIVNGLIGGTQALSRLSVTGTAALNGGAVTTVAEQSFGGAVTLGVDTVLTGGTVSLLNGGSAANAGVQGLTVEGDAVLAGVFGETGALRQIVVNGGTRLDGATVTTTGAQRFGGALTVTGASALTSTGGDLVFGEAVDSANRSALSLNGASIRAAGDIGASGLMGDVTVRTSGGVFYDGAVTVRSLTQTAGGESRFAKTLTATETDGLRLTGAGFTFGAAVNSAGSLALVTTDGAGMVTFGRDATVVTEGGFTQSGGSGIVLPTSITAKTGPITLGAVASLPDGQASIAAGGSITMAGLQGKATVLTMASDGGALLIGQETGTALQKIDVLSLTVPKAGSARMFGTVAGRTDALAASAIDSPLRAAPYFINNTPWGPTQQVSRVAATVVVVVPVPSTPGVASLFTGTMTRAGLTPNALAAYAAPQVLTLAGTTPSLTGVGAQPEVLSTGAGTNPSTTRAGAQPEVLTTGPAPSATGNQQTEEEEAR</sequence>
<evidence type="ECO:0000256" key="4">
    <source>
        <dbReference type="SAM" id="MobiDB-lite"/>
    </source>
</evidence>
<evidence type="ECO:0000313" key="7">
    <source>
        <dbReference type="Proteomes" id="UP000298596"/>
    </source>
</evidence>
<dbReference type="SUPFAM" id="SSF51126">
    <property type="entry name" value="Pectin lyase-like"/>
    <property type="match status" value="1"/>
</dbReference>
<evidence type="ECO:0000256" key="3">
    <source>
        <dbReference type="ARBA" id="ARBA00022729"/>
    </source>
</evidence>
<evidence type="ECO:0000259" key="5">
    <source>
        <dbReference type="SMART" id="SM00912"/>
    </source>
</evidence>
<protein>
    <submittedName>
        <fullName evidence="6">Filamentous hemagglutinin N-terminal domain-containing protein</fullName>
    </submittedName>
</protein>
<evidence type="ECO:0000313" key="6">
    <source>
        <dbReference type="EMBL" id="QCO05219.1"/>
    </source>
</evidence>
<feature type="domain" description="Filamentous haemagglutinin FhaB/tRNA nuclease CdiA-like TPS" evidence="5">
    <location>
        <begin position="80"/>
        <end position="193"/>
    </location>
</feature>
<dbReference type="InterPro" id="IPR012334">
    <property type="entry name" value="Pectin_lyas_fold"/>
</dbReference>
<geneLocation type="plasmid" evidence="6">
    <name>p2</name>
</geneLocation>
<dbReference type="Proteomes" id="UP000298596">
    <property type="component" value="Plasmid p2"/>
</dbReference>
<evidence type="ECO:0000256" key="1">
    <source>
        <dbReference type="ARBA" id="ARBA00004613"/>
    </source>
</evidence>
<feature type="region of interest" description="Disordered" evidence="4">
    <location>
        <begin position="5923"/>
        <end position="5969"/>
    </location>
</feature>
<feature type="compositionally biased region" description="Low complexity" evidence="4">
    <location>
        <begin position="26"/>
        <end position="35"/>
    </location>
</feature>
<feature type="compositionally biased region" description="Polar residues" evidence="4">
    <location>
        <begin position="5932"/>
        <end position="5942"/>
    </location>
</feature>
<accession>A0A4D8QE14</accession>
<dbReference type="NCBIfam" id="TIGR01901">
    <property type="entry name" value="adhes_NPXG"/>
    <property type="match status" value="1"/>
</dbReference>
<dbReference type="GO" id="GO:0005576">
    <property type="term" value="C:extracellular region"/>
    <property type="evidence" value="ECO:0007669"/>
    <property type="project" value="UniProtKB-SubCell"/>
</dbReference>
<dbReference type="PANTHER" id="PTHR12338">
    <property type="entry name" value="AUTOTRANSPORTER"/>
    <property type="match status" value="1"/>
</dbReference>
<dbReference type="InterPro" id="IPR011050">
    <property type="entry name" value="Pectin_lyase_fold/virulence"/>
</dbReference>
<dbReference type="Gene3D" id="2.160.20.10">
    <property type="entry name" value="Single-stranded right-handed beta-helix, Pectin lyase-like"/>
    <property type="match status" value="1"/>
</dbReference>
<dbReference type="SMART" id="SM00912">
    <property type="entry name" value="Haemagg_act"/>
    <property type="match status" value="1"/>
</dbReference>
<organism evidence="6 7">
    <name type="scientific">Azospirillum brasilense</name>
    <dbReference type="NCBI Taxonomy" id="192"/>
    <lineage>
        <taxon>Bacteria</taxon>
        <taxon>Pseudomonadati</taxon>
        <taxon>Pseudomonadota</taxon>
        <taxon>Alphaproteobacteria</taxon>
        <taxon>Rhodospirillales</taxon>
        <taxon>Azospirillaceae</taxon>
        <taxon>Azospirillum</taxon>
    </lineage>
</organism>
<dbReference type="InterPro" id="IPR008638">
    <property type="entry name" value="FhaB/CdiA-like_TPS"/>
</dbReference>
<gene>
    <name evidence="6" type="ORF">D3867_24915</name>
</gene>
<dbReference type="EMBL" id="CP032332">
    <property type="protein sequence ID" value="QCO05219.1"/>
    <property type="molecule type" value="Genomic_DNA"/>
</dbReference>
<feature type="region of interest" description="Disordered" evidence="4">
    <location>
        <begin position="1"/>
        <end position="50"/>
    </location>
</feature>
<reference evidence="6 7" key="1">
    <citation type="submission" date="2018-09" db="EMBL/GenBank/DDBJ databases">
        <title>Whole genome based analysis of evolution and adaptive divergence in Indian and Brazilian strains of Azospirillum brasilense.</title>
        <authorList>
            <person name="Singh C."/>
            <person name="Tripathi A.K."/>
        </authorList>
    </citation>
    <scope>NUCLEOTIDE SEQUENCE [LARGE SCALE GENOMIC DNA]</scope>
    <source>
        <strain evidence="6 7">MTCC4036</strain>
        <plasmid evidence="6 7">p2</plasmid>
    </source>
</reference>
<keyword evidence="2" id="KW-0964">Secreted</keyword>
<dbReference type="PANTHER" id="PTHR12338:SF8">
    <property type="entry name" value="HEME_HEMOPEXIN-BINDING PROTEIN"/>
    <property type="match status" value="1"/>
</dbReference>
<keyword evidence="6" id="KW-0614">Plasmid</keyword>
<dbReference type="InterPro" id="IPR050909">
    <property type="entry name" value="Bact_Autotransporter_VF"/>
</dbReference>
<name>A0A4D8QE14_AZOBR</name>
<feature type="compositionally biased region" description="Polar residues" evidence="4">
    <location>
        <begin position="1"/>
        <end position="12"/>
    </location>
</feature>
<proteinExistence type="predicted"/>
<comment type="subcellular location">
    <subcellularLocation>
        <location evidence="1">Secreted</location>
    </subcellularLocation>
</comment>
<keyword evidence="3" id="KW-0732">Signal</keyword>
<evidence type="ECO:0000256" key="2">
    <source>
        <dbReference type="ARBA" id="ARBA00022525"/>
    </source>
</evidence>